<evidence type="ECO:0000313" key="3">
    <source>
        <dbReference type="EMBL" id="KIP12531.1"/>
    </source>
</evidence>
<dbReference type="InterPro" id="IPR016181">
    <property type="entry name" value="Acyl_CoA_acyltransferase"/>
</dbReference>
<feature type="domain" description="N-acetyltransferase" evidence="2">
    <location>
        <begin position="181"/>
        <end position="333"/>
    </location>
</feature>
<name>A0A0C3S7M7_PHLG1</name>
<accession>A0A0C3S7M7</accession>
<evidence type="ECO:0000259" key="2">
    <source>
        <dbReference type="PROSITE" id="PS51186"/>
    </source>
</evidence>
<dbReference type="HOGENOM" id="CLU_059210_0_0_1"/>
<organism evidence="3 4">
    <name type="scientific">Phlebiopsis gigantea (strain 11061_1 CR5-6)</name>
    <name type="common">White-rot fungus</name>
    <name type="synonym">Peniophora gigantea</name>
    <dbReference type="NCBI Taxonomy" id="745531"/>
    <lineage>
        <taxon>Eukaryota</taxon>
        <taxon>Fungi</taxon>
        <taxon>Dikarya</taxon>
        <taxon>Basidiomycota</taxon>
        <taxon>Agaricomycotina</taxon>
        <taxon>Agaricomycetes</taxon>
        <taxon>Polyporales</taxon>
        <taxon>Phanerochaetaceae</taxon>
        <taxon>Phlebiopsis</taxon>
    </lineage>
</organism>
<protein>
    <recommendedName>
        <fullName evidence="2">N-acetyltransferase domain-containing protein</fullName>
    </recommendedName>
</protein>
<dbReference type="AlphaFoldDB" id="A0A0C3S7M7"/>
<evidence type="ECO:0000256" key="1">
    <source>
        <dbReference type="ARBA" id="ARBA00022679"/>
    </source>
</evidence>
<evidence type="ECO:0000313" key="4">
    <source>
        <dbReference type="Proteomes" id="UP000053257"/>
    </source>
</evidence>
<proteinExistence type="predicted"/>
<dbReference type="GO" id="GO:0008080">
    <property type="term" value="F:N-acetyltransferase activity"/>
    <property type="evidence" value="ECO:0007669"/>
    <property type="project" value="InterPro"/>
</dbReference>
<reference evidence="3 4" key="1">
    <citation type="journal article" date="2014" name="PLoS Genet.">
        <title>Analysis of the Phlebiopsis gigantea genome, transcriptome and secretome provides insight into its pioneer colonization strategies of wood.</title>
        <authorList>
            <person name="Hori C."/>
            <person name="Ishida T."/>
            <person name="Igarashi K."/>
            <person name="Samejima M."/>
            <person name="Suzuki H."/>
            <person name="Master E."/>
            <person name="Ferreira P."/>
            <person name="Ruiz-Duenas F.J."/>
            <person name="Held B."/>
            <person name="Canessa P."/>
            <person name="Larrondo L.F."/>
            <person name="Schmoll M."/>
            <person name="Druzhinina I.S."/>
            <person name="Kubicek C.P."/>
            <person name="Gaskell J.A."/>
            <person name="Kersten P."/>
            <person name="St John F."/>
            <person name="Glasner J."/>
            <person name="Sabat G."/>
            <person name="Splinter BonDurant S."/>
            <person name="Syed K."/>
            <person name="Yadav J."/>
            <person name="Mgbeahuruike A.C."/>
            <person name="Kovalchuk A."/>
            <person name="Asiegbu F.O."/>
            <person name="Lackner G."/>
            <person name="Hoffmeister D."/>
            <person name="Rencoret J."/>
            <person name="Gutierrez A."/>
            <person name="Sun H."/>
            <person name="Lindquist E."/>
            <person name="Barry K."/>
            <person name="Riley R."/>
            <person name="Grigoriev I.V."/>
            <person name="Henrissat B."/>
            <person name="Kues U."/>
            <person name="Berka R.M."/>
            <person name="Martinez A.T."/>
            <person name="Covert S.F."/>
            <person name="Blanchette R.A."/>
            <person name="Cullen D."/>
        </authorList>
    </citation>
    <scope>NUCLEOTIDE SEQUENCE [LARGE SCALE GENOMIC DNA]</scope>
    <source>
        <strain evidence="3 4">11061_1 CR5-6</strain>
    </source>
</reference>
<dbReference type="Pfam" id="PF00583">
    <property type="entry name" value="Acetyltransf_1"/>
    <property type="match status" value="1"/>
</dbReference>
<dbReference type="InterPro" id="IPR000182">
    <property type="entry name" value="GNAT_dom"/>
</dbReference>
<dbReference type="OrthoDB" id="5372118at2759"/>
<gene>
    <name evidence="3" type="ORF">PHLGIDRAFT_17623</name>
</gene>
<sequence>MPSVGPSFAIEVFHSATELPILVWDAFRAHPCDSNIMYPHAEKSREQERQGGSSLGLWITCTTSSTRGTPVVDFVLSCTEGPLGSYPIFLFTTISKTVQHSDYCSRRVNHITRRLVREVAPERVFSVFAPDQVTRTFASAWSTETGIRLDSNAVYYAAKSTYCTKRSLRHKADTLLPGVEYDTRPAQDRDLAACAELCYGFAKESEPFILSEERALEEARLLISKRQLWVHEIRKEGEPSEIASIVAVTRTSETVAGITKVYTNPKWRQRGCAERLVRKVCKHLLKNKDRVVLYVAHNNPAAAKVYDRVGFVGLARSPEPVEGVDSWLELGFDHHHVQLGHW</sequence>
<dbReference type="SUPFAM" id="SSF55729">
    <property type="entry name" value="Acyl-CoA N-acyltransferases (Nat)"/>
    <property type="match status" value="1"/>
</dbReference>
<dbReference type="PANTHER" id="PTHR13947">
    <property type="entry name" value="GNAT FAMILY N-ACETYLTRANSFERASE"/>
    <property type="match status" value="1"/>
</dbReference>
<dbReference type="EMBL" id="KN840439">
    <property type="protein sequence ID" value="KIP12531.1"/>
    <property type="molecule type" value="Genomic_DNA"/>
</dbReference>
<dbReference type="Gene3D" id="3.40.630.30">
    <property type="match status" value="1"/>
</dbReference>
<dbReference type="PROSITE" id="PS51186">
    <property type="entry name" value="GNAT"/>
    <property type="match status" value="1"/>
</dbReference>
<dbReference type="InterPro" id="IPR050769">
    <property type="entry name" value="NAT_camello-type"/>
</dbReference>
<keyword evidence="4" id="KW-1185">Reference proteome</keyword>
<dbReference type="Proteomes" id="UP000053257">
    <property type="component" value="Unassembled WGS sequence"/>
</dbReference>
<keyword evidence="1" id="KW-0808">Transferase</keyword>
<dbReference type="PANTHER" id="PTHR13947:SF37">
    <property type="entry name" value="LD18367P"/>
    <property type="match status" value="1"/>
</dbReference>